<evidence type="ECO:0000313" key="13">
    <source>
        <dbReference type="EMBL" id="CEN32111.1"/>
    </source>
</evidence>
<name>A0A0H5C599_9ENTR</name>
<evidence type="ECO:0000256" key="6">
    <source>
        <dbReference type="ARBA" id="ARBA00022984"/>
    </source>
</evidence>
<comment type="caution">
    <text evidence="10">Lacks conserved residue(s) required for the propagation of feature annotation.</text>
</comment>
<evidence type="ECO:0000256" key="7">
    <source>
        <dbReference type="ARBA" id="ARBA00023136"/>
    </source>
</evidence>
<gene>
    <name evidence="10 13" type="primary">murG</name>
    <name evidence="13" type="ORF">WEOB_158</name>
</gene>
<protein>
    <recommendedName>
        <fullName evidence="10">UDP-N-acetylglucosamine--N-acetylmuramyl-(pentapeptide) pyrophosphoryl-undecaprenol N-acetylglucosamine transferase</fullName>
        <ecNumber evidence="10">2.4.1.227</ecNumber>
    </recommendedName>
    <alternativeName>
        <fullName evidence="10">Undecaprenyl-PP-MurNAc-pentapeptide-UDPGlcNAc GlcNAc transferase</fullName>
    </alternativeName>
</protein>
<dbReference type="GO" id="GO:0009252">
    <property type="term" value="P:peptidoglycan biosynthetic process"/>
    <property type="evidence" value="ECO:0007669"/>
    <property type="project" value="UniProtKB-UniRule"/>
</dbReference>
<dbReference type="EC" id="2.4.1.227" evidence="10"/>
<keyword evidence="2 10" id="KW-0132">Cell division</keyword>
<keyword evidence="4 10" id="KW-0808">Transferase</keyword>
<dbReference type="InterPro" id="IPR006009">
    <property type="entry name" value="GlcNAc_MurG"/>
</dbReference>
<dbReference type="PANTHER" id="PTHR21015:SF22">
    <property type="entry name" value="GLYCOSYLTRANSFERASE"/>
    <property type="match status" value="1"/>
</dbReference>
<evidence type="ECO:0000256" key="4">
    <source>
        <dbReference type="ARBA" id="ARBA00022679"/>
    </source>
</evidence>
<comment type="similarity">
    <text evidence="10">Belongs to the glycosyltransferase 28 family. MurG subfamily.</text>
</comment>
<evidence type="ECO:0000256" key="3">
    <source>
        <dbReference type="ARBA" id="ARBA00022676"/>
    </source>
</evidence>
<dbReference type="GO" id="GO:0005886">
    <property type="term" value="C:plasma membrane"/>
    <property type="evidence" value="ECO:0007669"/>
    <property type="project" value="UniProtKB-SubCell"/>
</dbReference>
<dbReference type="KEGG" id="wca:WEOB_158"/>
<feature type="binding site" evidence="10">
    <location>
        <position position="245"/>
    </location>
    <ligand>
        <name>UDP-N-acetyl-alpha-D-glucosamine</name>
        <dbReference type="ChEBI" id="CHEBI:57705"/>
    </ligand>
</feature>
<keyword evidence="8 10" id="KW-0131">Cell cycle</keyword>
<dbReference type="CDD" id="cd03785">
    <property type="entry name" value="GT28_MurG"/>
    <property type="match status" value="1"/>
</dbReference>
<feature type="binding site" evidence="10">
    <location>
        <begin position="11"/>
        <end position="13"/>
    </location>
    <ligand>
        <name>UDP-N-acetyl-alpha-D-glucosamine</name>
        <dbReference type="ChEBI" id="CHEBI:57705"/>
    </ligand>
</feature>
<dbReference type="GO" id="GO:0005975">
    <property type="term" value="P:carbohydrate metabolic process"/>
    <property type="evidence" value="ECO:0007669"/>
    <property type="project" value="InterPro"/>
</dbReference>
<dbReference type="HAMAP" id="MF_00033">
    <property type="entry name" value="MurG"/>
    <property type="match status" value="1"/>
</dbReference>
<accession>A0A0H5C599</accession>
<evidence type="ECO:0000256" key="5">
    <source>
        <dbReference type="ARBA" id="ARBA00022960"/>
    </source>
</evidence>
<keyword evidence="7 10" id="KW-0472">Membrane</keyword>
<dbReference type="PANTHER" id="PTHR21015">
    <property type="entry name" value="UDP-N-ACETYLGLUCOSAMINE--N-ACETYLMURAMYL-(PENTAPEPTIDE) PYROPHOSPHORYL-UNDECAPRENOL N-ACETYLGLUCOSAMINE TRANSFERASE 1"/>
    <property type="match status" value="1"/>
</dbReference>
<dbReference type="AlphaFoldDB" id="A0A0H5C599"/>
<feature type="binding site" evidence="10">
    <location>
        <position position="187"/>
    </location>
    <ligand>
        <name>UDP-N-acetyl-alpha-D-glucosamine</name>
        <dbReference type="ChEBI" id="CHEBI:57705"/>
    </ligand>
</feature>
<keyword evidence="9 10" id="KW-0961">Cell wall biogenesis/degradation</keyword>
<evidence type="ECO:0000256" key="8">
    <source>
        <dbReference type="ARBA" id="ARBA00023306"/>
    </source>
</evidence>
<keyword evidence="6 10" id="KW-0573">Peptidoglycan synthesis</keyword>
<evidence type="ECO:0000259" key="11">
    <source>
        <dbReference type="Pfam" id="PF03033"/>
    </source>
</evidence>
<keyword evidence="3 10" id="KW-0328">Glycosyltransferase</keyword>
<comment type="subcellular location">
    <subcellularLocation>
        <location evidence="10">Cell membrane</location>
        <topology evidence="10">Peripheral membrane protein</topology>
        <orientation evidence="10">Cytoplasmic side</orientation>
    </subcellularLocation>
</comment>
<proteinExistence type="inferred from homology"/>
<comment type="pathway">
    <text evidence="10">Cell wall biogenesis; peptidoglycan biosynthesis.</text>
</comment>
<keyword evidence="5 10" id="KW-0133">Cell shape</keyword>
<dbReference type="GO" id="GO:0008360">
    <property type="term" value="P:regulation of cell shape"/>
    <property type="evidence" value="ECO:0007669"/>
    <property type="project" value="UniProtKB-KW"/>
</dbReference>
<feature type="binding site" evidence="10">
    <location>
        <position position="159"/>
    </location>
    <ligand>
        <name>UDP-N-acetyl-alpha-D-glucosamine</name>
        <dbReference type="ChEBI" id="CHEBI:57705"/>
    </ligand>
</feature>
<evidence type="ECO:0000256" key="2">
    <source>
        <dbReference type="ARBA" id="ARBA00022618"/>
    </source>
</evidence>
<sequence>MKKIIIIAGGTGGHVFSGLTIAHALKKEKWNIKWIGTNNHIESTIIPKNNIDIYFLHVTGFQGKKITKKLFSLIHAGYAYYQAKNIIKIQKPDVVLGMGSYISIPGILAAWSCNIPIVIHEQNTVAGLANKWLTKISNKTLQGFPNTLPLANLVGNPIRNELLSISSPSKRFNNRFGPIRILIMGGSQGAEILNTILPQVAKKLSKKLTLWHQVGMNKKILHEVKNNYIKLCGNIAKKYKIVHFIYNISLAYSWADLIICRSGAMTVSEIAHIGIPAIFIPYRHKDQQQYWNAKALEKIGAAKIIKQSEITAEKVIKILKNFNRTKLLHMANLAKKISIPNATNNIIKNIKSVTKSVFD</sequence>
<dbReference type="Pfam" id="PF04101">
    <property type="entry name" value="Glyco_tran_28_C"/>
    <property type="match status" value="1"/>
</dbReference>
<dbReference type="PATRIC" id="fig|1594731.3.peg.147"/>
<dbReference type="NCBIfam" id="TIGR01133">
    <property type="entry name" value="murG"/>
    <property type="match status" value="1"/>
</dbReference>
<dbReference type="InterPro" id="IPR004276">
    <property type="entry name" value="GlycoTrans_28_N"/>
</dbReference>
<dbReference type="EMBL" id="LN774881">
    <property type="protein sequence ID" value="CEN32111.1"/>
    <property type="molecule type" value="Genomic_DNA"/>
</dbReference>
<dbReference type="InterPro" id="IPR007235">
    <property type="entry name" value="Glyco_trans_28_C"/>
</dbReference>
<evidence type="ECO:0000256" key="10">
    <source>
        <dbReference type="HAMAP-Rule" id="MF_00033"/>
    </source>
</evidence>
<dbReference type="Gene3D" id="3.40.50.2000">
    <property type="entry name" value="Glycogen Phosphorylase B"/>
    <property type="match status" value="2"/>
</dbReference>
<dbReference type="SUPFAM" id="SSF53756">
    <property type="entry name" value="UDP-Glycosyltransferase/glycogen phosphorylase"/>
    <property type="match status" value="1"/>
</dbReference>
<dbReference type="RefSeq" id="WP_320408522.1">
    <property type="nucleotide sequence ID" value="NZ_LN774881.1"/>
</dbReference>
<dbReference type="GO" id="GO:0051301">
    <property type="term" value="P:cell division"/>
    <property type="evidence" value="ECO:0007669"/>
    <property type="project" value="UniProtKB-KW"/>
</dbReference>
<feature type="domain" description="Glycosyl transferase family 28 C-terminal" evidence="12">
    <location>
        <begin position="181"/>
        <end position="328"/>
    </location>
</feature>
<dbReference type="GO" id="GO:0050511">
    <property type="term" value="F:undecaprenyldiphospho-muramoylpentapeptide beta-N-acetylglucosaminyltransferase activity"/>
    <property type="evidence" value="ECO:0007669"/>
    <property type="project" value="UniProtKB-UniRule"/>
</dbReference>
<feature type="binding site" evidence="10">
    <location>
        <position position="289"/>
    </location>
    <ligand>
        <name>UDP-N-acetyl-alpha-D-glucosamine</name>
        <dbReference type="ChEBI" id="CHEBI:57705"/>
    </ligand>
</feature>
<dbReference type="GO" id="GO:0071555">
    <property type="term" value="P:cell wall organization"/>
    <property type="evidence" value="ECO:0007669"/>
    <property type="project" value="UniProtKB-KW"/>
</dbReference>
<dbReference type="UniPathway" id="UPA00219"/>
<keyword evidence="1 10" id="KW-1003">Cell membrane</keyword>
<organism evidence="13 14">
    <name type="scientific">Candidatus Westeberhardia cardiocondylae</name>
    <dbReference type="NCBI Taxonomy" id="1594731"/>
    <lineage>
        <taxon>Bacteria</taxon>
        <taxon>Pseudomonadati</taxon>
        <taxon>Pseudomonadota</taxon>
        <taxon>Gammaproteobacteria</taxon>
        <taxon>Enterobacterales</taxon>
        <taxon>Enterobacteriaceae</taxon>
        <taxon>ant endosymbionts</taxon>
        <taxon>Candidatus Westeberhardia</taxon>
    </lineage>
</organism>
<keyword evidence="14" id="KW-1185">Reference proteome</keyword>
<comment type="catalytic activity">
    <reaction evidence="10">
        <text>di-trans,octa-cis-undecaprenyl diphospho-N-acetyl-alpha-D-muramoyl-L-alanyl-D-glutamyl-meso-2,6-diaminopimeloyl-D-alanyl-D-alanine + UDP-N-acetyl-alpha-D-glucosamine = di-trans,octa-cis-undecaprenyl diphospho-[N-acetyl-alpha-D-glucosaminyl-(1-&gt;4)]-N-acetyl-alpha-D-muramoyl-L-alanyl-D-glutamyl-meso-2,6-diaminopimeloyl-D-alanyl-D-alanine + UDP + H(+)</text>
        <dbReference type="Rhea" id="RHEA:31227"/>
        <dbReference type="ChEBI" id="CHEBI:15378"/>
        <dbReference type="ChEBI" id="CHEBI:57705"/>
        <dbReference type="ChEBI" id="CHEBI:58223"/>
        <dbReference type="ChEBI" id="CHEBI:61387"/>
        <dbReference type="ChEBI" id="CHEBI:61388"/>
        <dbReference type="EC" id="2.4.1.227"/>
    </reaction>
</comment>
<evidence type="ECO:0000256" key="1">
    <source>
        <dbReference type="ARBA" id="ARBA00022475"/>
    </source>
</evidence>
<feature type="domain" description="Glycosyltransferase family 28 N-terminal" evidence="11">
    <location>
        <begin position="4"/>
        <end position="140"/>
    </location>
</feature>
<evidence type="ECO:0000259" key="12">
    <source>
        <dbReference type="Pfam" id="PF04101"/>
    </source>
</evidence>
<evidence type="ECO:0000313" key="14">
    <source>
        <dbReference type="Proteomes" id="UP000242753"/>
    </source>
</evidence>
<dbReference type="STRING" id="1594731.WEOB_158"/>
<evidence type="ECO:0000256" key="9">
    <source>
        <dbReference type="ARBA" id="ARBA00023316"/>
    </source>
</evidence>
<dbReference type="GO" id="GO:0051991">
    <property type="term" value="F:UDP-N-acetyl-D-glucosamine:N-acetylmuramoyl-L-alanyl-D-glutamyl-meso-2,6-diaminopimelyl-D-alanyl-D-alanine-diphosphoundecaprenol 4-beta-N-acetylglucosaminlytransferase activity"/>
    <property type="evidence" value="ECO:0007669"/>
    <property type="project" value="RHEA"/>
</dbReference>
<dbReference type="Pfam" id="PF03033">
    <property type="entry name" value="Glyco_transf_28"/>
    <property type="match status" value="1"/>
</dbReference>
<dbReference type="Proteomes" id="UP000242753">
    <property type="component" value="Chromosome I"/>
</dbReference>
<reference evidence="14" key="1">
    <citation type="submission" date="2015-01" db="EMBL/GenBank/DDBJ databases">
        <authorList>
            <person name="Manzano-Marin A."/>
            <person name="Manzano-Marin A."/>
        </authorList>
    </citation>
    <scope>NUCLEOTIDE SEQUENCE [LARGE SCALE GENOMIC DNA]</scope>
    <source>
        <strain evidence="14">obscurior</strain>
    </source>
</reference>
<comment type="function">
    <text evidence="10">Cell wall formation. Catalyzes the transfer of a GlcNAc subunit on undecaprenyl-pyrophosphoryl-MurNAc-pentapeptide (lipid intermediate I) to form undecaprenyl-pyrophosphoryl-MurNAc-(pentapeptide)GlcNAc (lipid intermediate II).</text>
</comment>
<feature type="binding site" evidence="10">
    <location>
        <position position="123"/>
    </location>
    <ligand>
        <name>UDP-N-acetyl-alpha-D-glucosamine</name>
        <dbReference type="ChEBI" id="CHEBI:57705"/>
    </ligand>
</feature>